<dbReference type="InterPro" id="IPR014710">
    <property type="entry name" value="RmlC-like_jellyroll"/>
</dbReference>
<dbReference type="Gene3D" id="2.60.120.10">
    <property type="entry name" value="Jelly Rolls"/>
    <property type="match status" value="1"/>
</dbReference>
<dbReference type="RefSeq" id="WP_072430122.1">
    <property type="nucleotide sequence ID" value="NZ_FPKR01000017.1"/>
</dbReference>
<gene>
    <name evidence="3" type="ORF">SAMN02745887_03646</name>
</gene>
<evidence type="ECO:0000259" key="2">
    <source>
        <dbReference type="Pfam" id="PF07883"/>
    </source>
</evidence>
<dbReference type="InterPro" id="IPR051610">
    <property type="entry name" value="GPI/OXD"/>
</dbReference>
<dbReference type="PANTHER" id="PTHR35848">
    <property type="entry name" value="OXALATE-BINDING PROTEIN"/>
    <property type="match status" value="1"/>
</dbReference>
<dbReference type="Proteomes" id="UP000186513">
    <property type="component" value="Unassembled WGS sequence"/>
</dbReference>
<feature type="domain" description="Cupin type-2" evidence="2">
    <location>
        <begin position="42"/>
        <end position="112"/>
    </location>
</feature>
<sequence>MKHFLDLAALAQHNASWSSAERAVRLPVGAPFGLSRLGINYTRLPPGAISALRHYHSHQDEWLLVLAGQPTLVSDQGEQLLAPGCCVGFAHGQPNAHQLHNRSQTEVILLEVSDRHPDDRASYPYDCAATISAALAG</sequence>
<dbReference type="SUPFAM" id="SSF51182">
    <property type="entry name" value="RmlC-like cupins"/>
    <property type="match status" value="1"/>
</dbReference>
<reference evidence="3 4" key="1">
    <citation type="submission" date="2016-11" db="EMBL/GenBank/DDBJ databases">
        <authorList>
            <person name="Jaros S."/>
            <person name="Januszkiewicz K."/>
            <person name="Wedrychowicz H."/>
        </authorList>
    </citation>
    <scope>NUCLEOTIDE SEQUENCE [LARGE SCALE GENOMIC DNA]</scope>
    <source>
        <strain evidence="3 4">DSM 18899</strain>
    </source>
</reference>
<proteinExistence type="predicted"/>
<keyword evidence="4" id="KW-1185">Reference proteome</keyword>
<evidence type="ECO:0000313" key="3">
    <source>
        <dbReference type="EMBL" id="SFZ79464.1"/>
    </source>
</evidence>
<dbReference type="Pfam" id="PF07883">
    <property type="entry name" value="Cupin_2"/>
    <property type="match status" value="1"/>
</dbReference>
<accession>A0A1K2HRM8</accession>
<dbReference type="STRING" id="1121279.SAMN02745887_03646"/>
<dbReference type="OrthoDB" id="116921at2"/>
<evidence type="ECO:0000313" key="4">
    <source>
        <dbReference type="Proteomes" id="UP000186513"/>
    </source>
</evidence>
<dbReference type="InterPro" id="IPR013096">
    <property type="entry name" value="Cupin_2"/>
</dbReference>
<dbReference type="GO" id="GO:0046872">
    <property type="term" value="F:metal ion binding"/>
    <property type="evidence" value="ECO:0007669"/>
    <property type="project" value="UniProtKB-KW"/>
</dbReference>
<dbReference type="CDD" id="cd02224">
    <property type="entry name" value="cupin_SPO2919-like"/>
    <property type="match status" value="1"/>
</dbReference>
<evidence type="ECO:0000256" key="1">
    <source>
        <dbReference type="ARBA" id="ARBA00022723"/>
    </source>
</evidence>
<dbReference type="AlphaFoldDB" id="A0A1K2HRM8"/>
<name>A0A1K2HRM8_9NEIS</name>
<dbReference type="InterPro" id="IPR011051">
    <property type="entry name" value="RmlC_Cupin_sf"/>
</dbReference>
<dbReference type="PANTHER" id="PTHR35848:SF9">
    <property type="entry name" value="SLL1358 PROTEIN"/>
    <property type="match status" value="1"/>
</dbReference>
<keyword evidence="1" id="KW-0479">Metal-binding</keyword>
<organism evidence="3 4">
    <name type="scientific">Chitinimonas taiwanensis DSM 18899</name>
    <dbReference type="NCBI Taxonomy" id="1121279"/>
    <lineage>
        <taxon>Bacteria</taxon>
        <taxon>Pseudomonadati</taxon>
        <taxon>Pseudomonadota</taxon>
        <taxon>Betaproteobacteria</taxon>
        <taxon>Neisseriales</taxon>
        <taxon>Chitinibacteraceae</taxon>
        <taxon>Chitinimonas</taxon>
    </lineage>
</organism>
<protein>
    <submittedName>
        <fullName evidence="3">Cupin domain-containing protein</fullName>
    </submittedName>
</protein>
<dbReference type="EMBL" id="FPKR01000017">
    <property type="protein sequence ID" value="SFZ79464.1"/>
    <property type="molecule type" value="Genomic_DNA"/>
</dbReference>